<dbReference type="Proteomes" id="UP001501692">
    <property type="component" value="Unassembled WGS sequence"/>
</dbReference>
<reference evidence="2" key="1">
    <citation type="journal article" date="2019" name="Int. J. Syst. Evol. Microbiol.">
        <title>The Global Catalogue of Microorganisms (GCM) 10K type strain sequencing project: providing services to taxonomists for standard genome sequencing and annotation.</title>
        <authorList>
            <consortium name="The Broad Institute Genomics Platform"/>
            <consortium name="The Broad Institute Genome Sequencing Center for Infectious Disease"/>
            <person name="Wu L."/>
            <person name="Ma J."/>
        </authorList>
    </citation>
    <scope>NUCLEOTIDE SEQUENCE [LARGE SCALE GENOMIC DNA]</scope>
    <source>
        <strain evidence="2">JCM 18287</strain>
    </source>
</reference>
<dbReference type="EMBL" id="BAABJK010000004">
    <property type="protein sequence ID" value="GAA4962995.1"/>
    <property type="molecule type" value="Genomic_DNA"/>
</dbReference>
<comment type="caution">
    <text evidence="1">The sequence shown here is derived from an EMBL/GenBank/DDBJ whole genome shotgun (WGS) entry which is preliminary data.</text>
</comment>
<dbReference type="RefSeq" id="WP_345165044.1">
    <property type="nucleotide sequence ID" value="NZ_BAABJK010000004.1"/>
</dbReference>
<name>A0ABP9H7D4_9FLAO</name>
<evidence type="ECO:0000313" key="1">
    <source>
        <dbReference type="EMBL" id="GAA4962995.1"/>
    </source>
</evidence>
<evidence type="ECO:0000313" key="2">
    <source>
        <dbReference type="Proteomes" id="UP001501692"/>
    </source>
</evidence>
<organism evidence="1 2">
    <name type="scientific">Algibacter aquimarinus</name>
    <dbReference type="NCBI Taxonomy" id="1136748"/>
    <lineage>
        <taxon>Bacteria</taxon>
        <taxon>Pseudomonadati</taxon>
        <taxon>Bacteroidota</taxon>
        <taxon>Flavobacteriia</taxon>
        <taxon>Flavobacteriales</taxon>
        <taxon>Flavobacteriaceae</taxon>
        <taxon>Algibacter</taxon>
    </lineage>
</organism>
<sequence>MIFAKTNCIIEGEAILPELIIELLKDYPEEIKICFLGYSNVNIDQKVNEIRSFSKKENDWLLDKSDAYIIDHVKNMITHSKLIRKSCIKVGLPYFNISKSFTNQIEGVQNYMLNTI</sequence>
<protein>
    <submittedName>
        <fullName evidence="1">Uncharacterized protein</fullName>
    </submittedName>
</protein>
<proteinExistence type="predicted"/>
<accession>A0ABP9H7D4</accession>
<gene>
    <name evidence="1" type="ORF">GCM10023315_09150</name>
</gene>
<keyword evidence="2" id="KW-1185">Reference proteome</keyword>